<evidence type="ECO:0000256" key="1">
    <source>
        <dbReference type="ARBA" id="ARBA00004123"/>
    </source>
</evidence>
<dbReference type="InParanoid" id="L2GMC8"/>
<dbReference type="GeneID" id="19881609"/>
<keyword evidence="4 5" id="KW-0539">Nucleus</keyword>
<evidence type="ECO:0000256" key="2">
    <source>
        <dbReference type="ARBA" id="ARBA00010077"/>
    </source>
</evidence>
<evidence type="ECO:0000313" key="8">
    <source>
        <dbReference type="Proteomes" id="UP000011082"/>
    </source>
</evidence>
<comment type="subcellular location">
    <subcellularLocation>
        <location evidence="1 5">Nucleus</location>
    </subcellularLocation>
</comment>
<gene>
    <name evidence="7" type="ORF">VICG_00897</name>
</gene>
<feature type="compositionally biased region" description="Basic and acidic residues" evidence="6">
    <location>
        <begin position="135"/>
        <end position="147"/>
    </location>
</feature>
<keyword evidence="3 5" id="KW-0690">Ribosome biogenesis</keyword>
<comment type="function">
    <text evidence="5">Involved in ribosomal large subunit assembly.</text>
</comment>
<evidence type="ECO:0000256" key="5">
    <source>
        <dbReference type="RuleBase" id="RU364132"/>
    </source>
</evidence>
<dbReference type="AlphaFoldDB" id="L2GMC8"/>
<evidence type="ECO:0000256" key="3">
    <source>
        <dbReference type="ARBA" id="ARBA00022517"/>
    </source>
</evidence>
<dbReference type="GO" id="GO:0042254">
    <property type="term" value="P:ribosome biogenesis"/>
    <property type="evidence" value="ECO:0007669"/>
    <property type="project" value="UniProtKB-KW"/>
</dbReference>
<evidence type="ECO:0000256" key="4">
    <source>
        <dbReference type="ARBA" id="ARBA00023242"/>
    </source>
</evidence>
<dbReference type="STRING" id="993615.L2GMC8"/>
<sequence length="147" mass="17158">MQIIQQFLTAITEENTDTTNSSAQKMIKELVGSIKNNKSKRVEGSLIFEINPSLYILPKSINEEKESTKWESFAREKGIKKKKRSRMVFSEKFNKWLPRYGSRSEQNLILQGGVVEVKQSMSKMINEKRKRAKKNKENAEKNKNKHH</sequence>
<dbReference type="RefSeq" id="XP_007604344.1">
    <property type="nucleotide sequence ID" value="XM_007604282.1"/>
</dbReference>
<evidence type="ECO:0000313" key="7">
    <source>
        <dbReference type="EMBL" id="ELA42048.1"/>
    </source>
</evidence>
<dbReference type="InterPro" id="IPR007023">
    <property type="entry name" value="Ribosom_reg"/>
</dbReference>
<dbReference type="VEuPathDB" id="MicrosporidiaDB:VICG_00897"/>
<comment type="similarity">
    <text evidence="2 5">Belongs to the RRS1 family.</text>
</comment>
<feature type="region of interest" description="Disordered" evidence="6">
    <location>
        <begin position="121"/>
        <end position="147"/>
    </location>
</feature>
<dbReference type="HOGENOM" id="CLU_1731447_0_0_1"/>
<reference evidence="8" key="1">
    <citation type="submission" date="2011-05" db="EMBL/GenBank/DDBJ databases">
        <title>The genome sequence of Vittaforma corneae strain ATCC 50505.</title>
        <authorList>
            <consortium name="The Broad Institute Genome Sequencing Platform"/>
            <person name="Cuomo C."/>
            <person name="Didier E."/>
            <person name="Bowers L."/>
            <person name="Young S.K."/>
            <person name="Zeng Q."/>
            <person name="Gargeya S."/>
            <person name="Fitzgerald M."/>
            <person name="Haas B."/>
            <person name="Abouelleil A."/>
            <person name="Alvarado L."/>
            <person name="Arachchi H.M."/>
            <person name="Berlin A."/>
            <person name="Chapman S.B."/>
            <person name="Gearin G."/>
            <person name="Goldberg J."/>
            <person name="Griggs A."/>
            <person name="Gujja S."/>
            <person name="Hansen M."/>
            <person name="Heiman D."/>
            <person name="Howarth C."/>
            <person name="Larimer J."/>
            <person name="Lui A."/>
            <person name="MacDonald P.J.P."/>
            <person name="McCowen C."/>
            <person name="Montmayeur A."/>
            <person name="Murphy C."/>
            <person name="Neiman D."/>
            <person name="Pearson M."/>
            <person name="Priest M."/>
            <person name="Roberts A."/>
            <person name="Saif S."/>
            <person name="Shea T."/>
            <person name="Sisk P."/>
            <person name="Stolte C."/>
            <person name="Sykes S."/>
            <person name="Wortman J."/>
            <person name="Nusbaum C."/>
            <person name="Birren B."/>
        </authorList>
    </citation>
    <scope>NUCLEOTIDE SEQUENCE [LARGE SCALE GENOMIC DNA]</scope>
    <source>
        <strain evidence="8">ATCC 50505</strain>
    </source>
</reference>
<dbReference type="OMA" id="HIETRWE"/>
<dbReference type="GO" id="GO:0005634">
    <property type="term" value="C:nucleus"/>
    <property type="evidence" value="ECO:0007669"/>
    <property type="project" value="UniProtKB-SubCell"/>
</dbReference>
<dbReference type="Proteomes" id="UP000011082">
    <property type="component" value="Unassembled WGS sequence"/>
</dbReference>
<dbReference type="EMBL" id="JH370135">
    <property type="protein sequence ID" value="ELA42048.1"/>
    <property type="molecule type" value="Genomic_DNA"/>
</dbReference>
<keyword evidence="8" id="KW-1185">Reference proteome</keyword>
<protein>
    <recommendedName>
        <fullName evidence="5">Ribosome biogenesis regulatory protein</fullName>
    </recommendedName>
</protein>
<organism evidence="7 8">
    <name type="scientific">Vittaforma corneae (strain ATCC 50505)</name>
    <name type="common">Microsporidian parasite</name>
    <name type="synonym">Nosema corneum</name>
    <dbReference type="NCBI Taxonomy" id="993615"/>
    <lineage>
        <taxon>Eukaryota</taxon>
        <taxon>Fungi</taxon>
        <taxon>Fungi incertae sedis</taxon>
        <taxon>Microsporidia</taxon>
        <taxon>Nosematidae</taxon>
        <taxon>Vittaforma</taxon>
    </lineage>
</organism>
<name>L2GMC8_VITCO</name>
<accession>L2GMC8</accession>
<proteinExistence type="inferred from homology"/>
<dbReference type="OrthoDB" id="2194324at2759"/>
<dbReference type="Pfam" id="PF04939">
    <property type="entry name" value="RRS1"/>
    <property type="match status" value="1"/>
</dbReference>
<dbReference type="FunCoup" id="L2GMC8">
    <property type="interactions" value="57"/>
</dbReference>
<evidence type="ECO:0000256" key="6">
    <source>
        <dbReference type="SAM" id="MobiDB-lite"/>
    </source>
</evidence>